<dbReference type="OrthoDB" id="9047490at2"/>
<evidence type="ECO:0000256" key="1">
    <source>
        <dbReference type="ARBA" id="ARBA00004613"/>
    </source>
</evidence>
<comment type="subcellular location">
    <subcellularLocation>
        <location evidence="1">Secreted</location>
    </subcellularLocation>
</comment>
<accession>A0A430HM06</accession>
<dbReference type="Pfam" id="PF06594">
    <property type="entry name" value="HCBP_related"/>
    <property type="match status" value="2"/>
</dbReference>
<evidence type="ECO:0000256" key="2">
    <source>
        <dbReference type="ARBA" id="ARBA00022525"/>
    </source>
</evidence>
<gene>
    <name evidence="5" type="ORF">EJB06_13210</name>
</gene>
<keyword evidence="2" id="KW-0964">Secreted</keyword>
<dbReference type="InterPro" id="IPR001343">
    <property type="entry name" value="Hemolysn_Ca-bd"/>
</dbReference>
<keyword evidence="3" id="KW-0106">Calcium</keyword>
<dbReference type="InterPro" id="IPR006644">
    <property type="entry name" value="Cadg"/>
</dbReference>
<dbReference type="PANTHER" id="PTHR38340:SF1">
    <property type="entry name" value="S-LAYER PROTEIN"/>
    <property type="match status" value="1"/>
</dbReference>
<dbReference type="Proteomes" id="UP000278085">
    <property type="component" value="Unassembled WGS sequence"/>
</dbReference>
<dbReference type="PANTHER" id="PTHR38340">
    <property type="entry name" value="S-LAYER PROTEIN"/>
    <property type="match status" value="1"/>
</dbReference>
<keyword evidence="6" id="KW-1185">Reference proteome</keyword>
<dbReference type="GO" id="GO:0005509">
    <property type="term" value="F:calcium ion binding"/>
    <property type="evidence" value="ECO:0007669"/>
    <property type="project" value="InterPro"/>
</dbReference>
<feature type="domain" description="Dystroglycan-type cadherin-like" evidence="4">
    <location>
        <begin position="931"/>
        <end position="1028"/>
    </location>
</feature>
<protein>
    <recommendedName>
        <fullName evidence="4">Dystroglycan-type cadherin-like domain-containing protein</fullName>
    </recommendedName>
</protein>
<dbReference type="EMBL" id="RXLQ01000006">
    <property type="protein sequence ID" value="RSZ58588.1"/>
    <property type="molecule type" value="Genomic_DNA"/>
</dbReference>
<dbReference type="GO" id="GO:0016020">
    <property type="term" value="C:membrane"/>
    <property type="evidence" value="ECO:0007669"/>
    <property type="project" value="InterPro"/>
</dbReference>
<dbReference type="InterPro" id="IPR050557">
    <property type="entry name" value="RTX_toxin/Mannuronan_C5-epim"/>
</dbReference>
<dbReference type="PRINTS" id="PR00313">
    <property type="entry name" value="CABNDNGRPT"/>
</dbReference>
<evidence type="ECO:0000259" key="4">
    <source>
        <dbReference type="SMART" id="SM00736"/>
    </source>
</evidence>
<dbReference type="Pfam" id="PF00353">
    <property type="entry name" value="HemolysinCabind"/>
    <property type="match status" value="8"/>
</dbReference>
<dbReference type="SUPFAM" id="SSF51120">
    <property type="entry name" value="beta-Roll"/>
    <property type="match status" value="7"/>
</dbReference>
<evidence type="ECO:0000256" key="3">
    <source>
        <dbReference type="ARBA" id="ARBA00022837"/>
    </source>
</evidence>
<reference evidence="5 6" key="1">
    <citation type="submission" date="2018-12" db="EMBL/GenBank/DDBJ databases">
        <authorList>
            <person name="Yang E."/>
        </authorList>
    </citation>
    <scope>NUCLEOTIDE SEQUENCE [LARGE SCALE GENOMIC DNA]</scope>
    <source>
        <strain evidence="5 6">SOD</strain>
    </source>
</reference>
<dbReference type="RefSeq" id="WP_126074486.1">
    <property type="nucleotide sequence ID" value="NZ_CP051166.1"/>
</dbReference>
<dbReference type="InterPro" id="IPR013783">
    <property type="entry name" value="Ig-like_fold"/>
</dbReference>
<dbReference type="Gene3D" id="2.150.10.10">
    <property type="entry name" value="Serralysin-like metalloprotease, C-terminal"/>
    <property type="match status" value="7"/>
</dbReference>
<dbReference type="GO" id="GO:0005576">
    <property type="term" value="C:extracellular region"/>
    <property type="evidence" value="ECO:0007669"/>
    <property type="project" value="UniProtKB-SubCell"/>
</dbReference>
<evidence type="ECO:0000313" key="5">
    <source>
        <dbReference type="EMBL" id="RSZ58588.1"/>
    </source>
</evidence>
<dbReference type="Pfam" id="PF05345">
    <property type="entry name" value="He_PIG"/>
    <property type="match status" value="3"/>
</dbReference>
<dbReference type="PROSITE" id="PS00330">
    <property type="entry name" value="HEMOLYSIN_CALCIUM"/>
    <property type="match status" value="9"/>
</dbReference>
<feature type="domain" description="Dystroglycan-type cadherin-like" evidence="4">
    <location>
        <begin position="831"/>
        <end position="930"/>
    </location>
</feature>
<dbReference type="SUPFAM" id="SSF49313">
    <property type="entry name" value="Cadherin-like"/>
    <property type="match status" value="3"/>
</dbReference>
<dbReference type="InterPro" id="IPR011049">
    <property type="entry name" value="Serralysin-like_metalloprot_C"/>
</dbReference>
<proteinExistence type="predicted"/>
<sequence>MDPILIIDGDDNNNHLSGGAAPEAMNGKGGDDFLFGSDGNDTLDGGAGKDILDGARGDDTYLWGRGAGQDIIVYGGPAGAGMNVLQLTEGVAPSDLRLVRQNDHLVFGIAGTEDTLTVHGFFMQDLSYTGGMAWGYPISDIRFADGTRWDMLAIQTQVRLASSPLLVLGEQDDQMGGPALDGAGGNDDLFTGGAGVLFGGSGNDTLHGGWQADVLQGGSGDDLLLGGEGNDFLDGGAGNDVLDGQGGFDTYRFGYGSGQDLIAPSRFGQGDVLTIVMGPAVQAGTLTVLRTSPDSPDLVLELPLSGERLTLKEYFSSPRQVAIQFADGSSMDRSLIDMKASGAMPVNNVTGTEGGDYLYGTYMSDILRGGGGDDNLVGGGGDDLLIGGQGNDMLDAFQGNDVVDGGAGDDRVMSGEGHAVLLFGRASGHDDVFVPRAGGSMTVLLEAGIGAADIALSRSNGGQGADLLVEVGGQQAGIRLPGYFMPAPDGAVPAFALQFADGALWNSALINNLLLTGNDDNNTLDGTVGNDRLDGRGGNDMLHGLQGNDLLLGGQGSDVLIGGEGDDTLYGGQGNDFLDDSVGNNTYVFARGDGRDMIFNNQKLQEARYQSIAFADGISPEQVHLQRVPRGTWDDLVLTLDGAPDQEITVQGYVYNDPMYATNMSLKEIRFADGSAWDAAAIARRLTTGTEIGETIPGTEGNDLIDGKGGDDILAGQGGNDTLIGGRGHDRIDGGAGADTYVFNLGDGPDTLADTYAGSGAAGNIIRFGAGIVGKDVRLTERGSDVEIVYGSGADRIVLLNNRADLPAFDRIEFADGSLASVASYLNHAPVLAKPLPDMAAARGQLFKQSLWGTFSDPDAGDTLSLTVSQANGQALPAWLVYDARETTLAGYAPLSPSAVYQLRVTATDRGGLQVSDEFTLTLDAPNMAPYVKLSSGGARVNENTSFGLRTPTFADADAGDALTIKVGMADGSALPGWMSFNGSDYLRGMPGYANAGTYQLSATATDKGGLSVSSTFQVVVDNVNRAPLPAQAVGTLNAAQGTPFAGVLPARTLVDPDGDAIAYQLVQADGSPLPAWLAFDAATRTLSGTPPAGAAPLLSLLLTGTDSAGLAGSASFKLAVAADAVRILNGTADGDVLNGLAAGDTLLGLAGNDQLNGFAGNDLLDGGLGADRMAGGAGDDRYLVDVAGDVALELANDGRDTIVATVGYTLPANTEVLVLGGTGALSGYGNGADNILSGNSANNFLSGNGGNDVLQGGAGNDSLVDSLGKNLFDGGSGVDTLSGGSGNELFIGGGGNDVINPGSGIDIIAFNRGDGSDALNPSTGLDNVISLGRGIAYADLTFRKVGTDLVLGTGAGEQISLKSWYASASSHSVARLQMFIEGGSDYQTGSTLPMKNEKIQLFNFDALATRFDQALLADPALSSWALAPELAAVWIKAGASTALGGDLAQQYASTGALANVAQVPALAIIGSPAFGDAGQALGSALGLADGSAFLM</sequence>
<feature type="domain" description="Dystroglycan-type cadherin-like" evidence="4">
    <location>
        <begin position="1029"/>
        <end position="1128"/>
    </location>
</feature>
<dbReference type="InterPro" id="IPR010566">
    <property type="entry name" value="Haemolys_ca-bd"/>
</dbReference>
<dbReference type="Gene3D" id="2.60.40.10">
    <property type="entry name" value="Immunoglobulins"/>
    <property type="match status" value="3"/>
</dbReference>
<comment type="caution">
    <text evidence="5">The sequence shown here is derived from an EMBL/GenBank/DDBJ whole genome shotgun (WGS) entry which is preliminary data.</text>
</comment>
<organism evidence="5 6">
    <name type="scientific">Massilia atriviolacea</name>
    <dbReference type="NCBI Taxonomy" id="2495579"/>
    <lineage>
        <taxon>Bacteria</taxon>
        <taxon>Pseudomonadati</taxon>
        <taxon>Pseudomonadota</taxon>
        <taxon>Betaproteobacteria</taxon>
        <taxon>Burkholderiales</taxon>
        <taxon>Oxalobacteraceae</taxon>
        <taxon>Telluria group</taxon>
        <taxon>Massilia</taxon>
    </lineage>
</organism>
<name>A0A430HM06_9BURK</name>
<dbReference type="InterPro" id="IPR018511">
    <property type="entry name" value="Hemolysin-typ_Ca-bd_CS"/>
</dbReference>
<dbReference type="SMART" id="SM00736">
    <property type="entry name" value="CADG"/>
    <property type="match status" value="3"/>
</dbReference>
<dbReference type="InterPro" id="IPR015919">
    <property type="entry name" value="Cadherin-like_sf"/>
</dbReference>
<evidence type="ECO:0000313" key="6">
    <source>
        <dbReference type="Proteomes" id="UP000278085"/>
    </source>
</evidence>